<reference evidence="2" key="2">
    <citation type="journal article" date="2018" name="Mol. Plant Microbe Interact.">
        <title>Genome sequence resources for the wheat stripe rust pathogen (Puccinia striiformis f. sp. tritici) and the barley stripe rust pathogen (Puccinia striiformis f. sp. hordei).</title>
        <authorList>
            <person name="Xia C."/>
            <person name="Wang M."/>
            <person name="Yin C."/>
            <person name="Cornejo O.E."/>
            <person name="Hulbert S.H."/>
            <person name="Chen X."/>
        </authorList>
    </citation>
    <scope>NUCLEOTIDE SEQUENCE [LARGE SCALE GENOMIC DNA]</scope>
    <source>
        <strain evidence="2">93-210</strain>
    </source>
</reference>
<reference evidence="1 2" key="3">
    <citation type="journal article" date="2022" name="Microbiol. Spectr.">
        <title>Folding features and dynamics of 3D genome architecture in plant fungal pathogens.</title>
        <authorList>
            <person name="Xia C."/>
        </authorList>
    </citation>
    <scope>NUCLEOTIDE SEQUENCE [LARGE SCALE GENOMIC DNA]</scope>
    <source>
        <strain evidence="1 2">93-210</strain>
    </source>
</reference>
<evidence type="ECO:0000313" key="1">
    <source>
        <dbReference type="EMBL" id="KAI7940266.1"/>
    </source>
</evidence>
<reference evidence="2" key="1">
    <citation type="journal article" date="2018" name="BMC Genomics">
        <title>Genomic insights into host adaptation between the wheat stripe rust pathogen (Puccinia striiformis f. sp. tritici) and the barley stripe rust pathogen (Puccinia striiformis f. sp. hordei).</title>
        <authorList>
            <person name="Xia C."/>
            <person name="Wang M."/>
            <person name="Yin C."/>
            <person name="Cornejo O.E."/>
            <person name="Hulbert S.H."/>
            <person name="Chen X."/>
        </authorList>
    </citation>
    <scope>NUCLEOTIDE SEQUENCE [LARGE SCALE GENOMIC DNA]</scope>
    <source>
        <strain evidence="2">93-210</strain>
    </source>
</reference>
<accession>A0ACC0DVY6</accession>
<protein>
    <submittedName>
        <fullName evidence="1">Uncharacterized protein</fullName>
    </submittedName>
</protein>
<dbReference type="EMBL" id="CM045878">
    <property type="protein sequence ID" value="KAI7940266.1"/>
    <property type="molecule type" value="Genomic_DNA"/>
</dbReference>
<keyword evidence="2" id="KW-1185">Reference proteome</keyword>
<evidence type="ECO:0000313" key="2">
    <source>
        <dbReference type="Proteomes" id="UP001060170"/>
    </source>
</evidence>
<gene>
    <name evidence="1" type="ORF">MJO28_013918</name>
</gene>
<dbReference type="Proteomes" id="UP001060170">
    <property type="component" value="Chromosome 14"/>
</dbReference>
<sequence>MAGLIPDKHATLGFVPGLDTITEEAPESSVRPSNTFHFNDEAPAEINEAQLNEDDQELSDNNEARGEQPNEANSMATILKNVDYVIQSITSSAAKWSEFNWQSRDRAYKARYVIGKLLELERDQHLREREFYFITKKMEGDHSSASLMLEEYQYIRQFLNSRLTPGLKPKFTAMICKMLTKTETYLNEALQCNAILLATMLHPSYQLSIFQRRFFDHHLSAKRLREERFKQRQDELKSKTGFTQTPPQLAITTPAPKHCRVAGEEYFPATDEPQADDKLTTYIGGKYRLPADQADESLHWWKVHHQEFPVLALLAKNYLACTATSASVERCFSAAADICGHDQGSLGAQTIKRCVNSHERLQQQIQANGEFNTAQRIINCVGSHEVEGEGSQDYNDNDLDKEME</sequence>
<name>A0ACC0DVY6_9BASI</name>
<comment type="caution">
    <text evidence="1">The sequence shown here is derived from an EMBL/GenBank/DDBJ whole genome shotgun (WGS) entry which is preliminary data.</text>
</comment>
<organism evidence="1 2">
    <name type="scientific">Puccinia striiformis f. sp. tritici</name>
    <dbReference type="NCBI Taxonomy" id="168172"/>
    <lineage>
        <taxon>Eukaryota</taxon>
        <taxon>Fungi</taxon>
        <taxon>Dikarya</taxon>
        <taxon>Basidiomycota</taxon>
        <taxon>Pucciniomycotina</taxon>
        <taxon>Pucciniomycetes</taxon>
        <taxon>Pucciniales</taxon>
        <taxon>Pucciniaceae</taxon>
        <taxon>Puccinia</taxon>
    </lineage>
</organism>
<proteinExistence type="predicted"/>